<feature type="domain" description="Saposin B-type" evidence="12">
    <location>
        <begin position="328"/>
        <end position="368"/>
    </location>
</feature>
<keyword evidence="3 10" id="KW-0064">Aspartyl protease</keyword>
<accession>A0A9Q0C0Z0</accession>
<keyword evidence="6 9" id="KW-1015">Disulfide bond</keyword>
<keyword evidence="11" id="KW-0732">Signal</keyword>
<keyword evidence="7" id="KW-0325">Glycoprotein</keyword>
<dbReference type="GO" id="GO:0006508">
    <property type="term" value="P:proteolysis"/>
    <property type="evidence" value="ECO:0007669"/>
    <property type="project" value="UniProtKB-KW"/>
</dbReference>
<keyword evidence="5" id="KW-0865">Zymogen</keyword>
<evidence type="ECO:0000256" key="3">
    <source>
        <dbReference type="ARBA" id="ARBA00022750"/>
    </source>
</evidence>
<feature type="domain" description="Peptidase A1" evidence="13">
    <location>
        <begin position="98"/>
        <end position="513"/>
    </location>
</feature>
<dbReference type="Pfam" id="PF05184">
    <property type="entry name" value="SapB_1"/>
    <property type="match status" value="1"/>
</dbReference>
<dbReference type="Proteomes" id="UP001151287">
    <property type="component" value="Unassembled WGS sequence"/>
</dbReference>
<evidence type="ECO:0000256" key="4">
    <source>
        <dbReference type="ARBA" id="ARBA00022801"/>
    </source>
</evidence>
<keyword evidence="15" id="KW-1185">Reference proteome</keyword>
<dbReference type="FunFam" id="2.40.70.10:FF:000115">
    <property type="entry name" value="Lysosomal aspartic protease"/>
    <property type="match status" value="1"/>
</dbReference>
<dbReference type="PROSITE" id="PS50015">
    <property type="entry name" value="SAP_B"/>
    <property type="match status" value="2"/>
</dbReference>
<dbReference type="PROSITE" id="PS51767">
    <property type="entry name" value="PEPTIDASE_A1"/>
    <property type="match status" value="1"/>
</dbReference>
<dbReference type="InterPro" id="IPR033121">
    <property type="entry name" value="PEPTIDASE_A1"/>
</dbReference>
<name>A0A9Q0C0Z0_9POAL</name>
<dbReference type="PANTHER" id="PTHR47966:SF76">
    <property type="entry name" value="ASPARTIC PROTEINASE A1"/>
    <property type="match status" value="1"/>
</dbReference>
<feature type="active site" evidence="8">
    <location>
        <position position="303"/>
    </location>
</feature>
<evidence type="ECO:0000256" key="5">
    <source>
        <dbReference type="ARBA" id="ARBA00023145"/>
    </source>
</evidence>
<dbReference type="AlphaFoldDB" id="A0A9Q0C0Z0"/>
<organism evidence="14 15">
    <name type="scientific">Rhynchospora breviuscula</name>
    <dbReference type="NCBI Taxonomy" id="2022672"/>
    <lineage>
        <taxon>Eukaryota</taxon>
        <taxon>Viridiplantae</taxon>
        <taxon>Streptophyta</taxon>
        <taxon>Embryophyta</taxon>
        <taxon>Tracheophyta</taxon>
        <taxon>Spermatophyta</taxon>
        <taxon>Magnoliopsida</taxon>
        <taxon>Liliopsida</taxon>
        <taxon>Poales</taxon>
        <taxon>Cyperaceae</taxon>
        <taxon>Cyperoideae</taxon>
        <taxon>Rhynchosporeae</taxon>
        <taxon>Rhynchospora</taxon>
    </lineage>
</organism>
<feature type="disulfide bond" evidence="9">
    <location>
        <begin position="129"/>
        <end position="135"/>
    </location>
</feature>
<evidence type="ECO:0000256" key="8">
    <source>
        <dbReference type="PIRSR" id="PIRSR601461-1"/>
    </source>
</evidence>
<feature type="chain" id="PRO_5040366244" evidence="11">
    <location>
        <begin position="24"/>
        <end position="516"/>
    </location>
</feature>
<dbReference type="InterPro" id="IPR001461">
    <property type="entry name" value="Aspartic_peptidase_A1"/>
</dbReference>
<dbReference type="InterPro" id="IPR008139">
    <property type="entry name" value="SaposinB_dom"/>
</dbReference>
<evidence type="ECO:0000256" key="1">
    <source>
        <dbReference type="ARBA" id="ARBA00007447"/>
    </source>
</evidence>
<protein>
    <submittedName>
        <fullName evidence="14">Uncharacterized protein</fullName>
    </submittedName>
</protein>
<feature type="active site" evidence="8">
    <location>
        <position position="116"/>
    </location>
</feature>
<reference evidence="14" key="1">
    <citation type="journal article" date="2022" name="Cell">
        <title>Repeat-based holocentromeres influence genome architecture and karyotype evolution.</title>
        <authorList>
            <person name="Hofstatter P.G."/>
            <person name="Thangavel G."/>
            <person name="Lux T."/>
            <person name="Neumann P."/>
            <person name="Vondrak T."/>
            <person name="Novak P."/>
            <person name="Zhang M."/>
            <person name="Costa L."/>
            <person name="Castellani M."/>
            <person name="Scott A."/>
            <person name="Toegelov H."/>
            <person name="Fuchs J."/>
            <person name="Mata-Sucre Y."/>
            <person name="Dias Y."/>
            <person name="Vanzela A.L.L."/>
            <person name="Huettel B."/>
            <person name="Almeida C.C.S."/>
            <person name="Simkova H."/>
            <person name="Souza G."/>
            <person name="Pedrosa-Harand A."/>
            <person name="Macas J."/>
            <person name="Mayer K.F.X."/>
            <person name="Houben A."/>
            <person name="Marques A."/>
        </authorList>
    </citation>
    <scope>NUCLEOTIDE SEQUENCE</scope>
    <source>
        <strain evidence="14">RhyBre1mFocal</strain>
    </source>
</reference>
<dbReference type="InterPro" id="IPR008138">
    <property type="entry name" value="SapB_2"/>
</dbReference>
<dbReference type="InterPro" id="IPR007856">
    <property type="entry name" value="SapB_1"/>
</dbReference>
<sequence length="516" mass="55060">MANRVKFLFPIALLLISVAIASASDGLLRVGLKKRTLSRDSLVASRVAFNEEGTVAHAARKFGLARGYLEPEPVGPVGPGEDDAGDIIGLKNYMNAQYFGEIGIGSPAQNFTVIFDTGSSNLWIPSTKCYFSVACYFHSKYKSSQSSTYKKNGKSASIHYGTGSISGFFSEDQVTIGDLVVNDQAFIEATKEPSVTFLVAKFDGILGLGFQEISVGNATPVWYNMVSQNLIKDAVFSFWFNRNSGDGEGGEVVFGGVDKNHFKGEHTYVPVTSKGYWQFEMGDILVGGNSTGFCANGCAAIADSGTSLLAGPTSVIAEINQQIGAAGVLSQQCKAVAAQYGEMIIEKLIAKEDPAKVCSSIGVCTYDGTHGVKAGIRSVVDKATGGFSDAMCTYCELAVTWMENQISQNKTVEQIISYVDKLCERLPSPMGESAVDCDSVSSMPNVSFTIGGKTFDLTPEQYVLEVTQGGTSQCISGFIALDVPQGPLWILGDVFMGAYHTVFDYGNLRIGFAEAA</sequence>
<feature type="signal peptide" evidence="11">
    <location>
        <begin position="1"/>
        <end position="23"/>
    </location>
</feature>
<dbReference type="EMBL" id="JAMQYH010000005">
    <property type="protein sequence ID" value="KAJ1684979.1"/>
    <property type="molecule type" value="Genomic_DNA"/>
</dbReference>
<dbReference type="FunFam" id="2.40.70.10:FF:000044">
    <property type="entry name" value="Lysosomal aspartic protease"/>
    <property type="match status" value="1"/>
</dbReference>
<dbReference type="PRINTS" id="PR00792">
    <property type="entry name" value="PEPSIN"/>
</dbReference>
<evidence type="ECO:0000259" key="12">
    <source>
        <dbReference type="PROSITE" id="PS50015"/>
    </source>
</evidence>
<dbReference type="Pfam" id="PF03489">
    <property type="entry name" value="SapB_2"/>
    <property type="match status" value="1"/>
</dbReference>
<evidence type="ECO:0000256" key="6">
    <source>
        <dbReference type="ARBA" id="ARBA00023157"/>
    </source>
</evidence>
<dbReference type="Pfam" id="PF00026">
    <property type="entry name" value="Asp"/>
    <property type="match status" value="1"/>
</dbReference>
<evidence type="ECO:0000256" key="7">
    <source>
        <dbReference type="ARBA" id="ARBA00023180"/>
    </source>
</evidence>
<feature type="disulfide bond" evidence="9">
    <location>
        <begin position="294"/>
        <end position="298"/>
    </location>
</feature>
<dbReference type="InterPro" id="IPR011001">
    <property type="entry name" value="Saposin-like"/>
</dbReference>
<dbReference type="Gene3D" id="1.10.225.10">
    <property type="entry name" value="Saposin-like"/>
    <property type="match status" value="1"/>
</dbReference>
<evidence type="ECO:0000259" key="13">
    <source>
        <dbReference type="PROSITE" id="PS51767"/>
    </source>
</evidence>
<comment type="similarity">
    <text evidence="1 10">Belongs to the peptidase A1 family.</text>
</comment>
<evidence type="ECO:0000256" key="11">
    <source>
        <dbReference type="SAM" id="SignalP"/>
    </source>
</evidence>
<dbReference type="SUPFAM" id="SSF47862">
    <property type="entry name" value="Saposin"/>
    <property type="match status" value="1"/>
</dbReference>
<feature type="domain" description="Saposin B-type" evidence="12">
    <location>
        <begin position="388"/>
        <end position="429"/>
    </location>
</feature>
<dbReference type="GO" id="GO:0004190">
    <property type="term" value="F:aspartic-type endopeptidase activity"/>
    <property type="evidence" value="ECO:0007669"/>
    <property type="project" value="UniProtKB-KW"/>
</dbReference>
<evidence type="ECO:0000313" key="14">
    <source>
        <dbReference type="EMBL" id="KAJ1684979.1"/>
    </source>
</evidence>
<evidence type="ECO:0000256" key="9">
    <source>
        <dbReference type="PIRSR" id="PIRSR601461-2"/>
    </source>
</evidence>
<proteinExistence type="inferred from homology"/>
<dbReference type="PANTHER" id="PTHR47966">
    <property type="entry name" value="BETA-SITE APP-CLEAVING ENZYME, ISOFORM A-RELATED"/>
    <property type="match status" value="1"/>
</dbReference>
<dbReference type="InterPro" id="IPR001969">
    <property type="entry name" value="Aspartic_peptidase_AS"/>
</dbReference>
<evidence type="ECO:0000256" key="2">
    <source>
        <dbReference type="ARBA" id="ARBA00022670"/>
    </source>
</evidence>
<gene>
    <name evidence="14" type="ORF">LUZ63_016369</name>
</gene>
<dbReference type="OrthoDB" id="627258at2759"/>
<keyword evidence="4 10" id="KW-0378">Hydrolase</keyword>
<dbReference type="Gene3D" id="2.40.70.10">
    <property type="entry name" value="Acid Proteases"/>
    <property type="match status" value="2"/>
</dbReference>
<dbReference type="SUPFAM" id="SSF50630">
    <property type="entry name" value="Acid proteases"/>
    <property type="match status" value="1"/>
</dbReference>
<evidence type="ECO:0000256" key="10">
    <source>
        <dbReference type="RuleBase" id="RU000454"/>
    </source>
</evidence>
<dbReference type="GO" id="GO:0006629">
    <property type="term" value="P:lipid metabolic process"/>
    <property type="evidence" value="ECO:0007669"/>
    <property type="project" value="InterPro"/>
</dbReference>
<dbReference type="InterPro" id="IPR021109">
    <property type="entry name" value="Peptidase_aspartic_dom_sf"/>
</dbReference>
<dbReference type="PROSITE" id="PS00141">
    <property type="entry name" value="ASP_PROTEASE"/>
    <property type="match status" value="2"/>
</dbReference>
<evidence type="ECO:0000313" key="15">
    <source>
        <dbReference type="Proteomes" id="UP001151287"/>
    </source>
</evidence>
<keyword evidence="2 10" id="KW-0645">Protease</keyword>
<comment type="caution">
    <text evidence="14">The sequence shown here is derived from an EMBL/GenBank/DDBJ whole genome shotgun (WGS) entry which is preliminary data.</text>
</comment>